<name>A0ACC2IZ91_9PEZI</name>
<comment type="caution">
    <text evidence="1">The sequence shown here is derived from an EMBL/GenBank/DDBJ whole genome shotgun (WGS) entry which is preliminary data.</text>
</comment>
<dbReference type="Proteomes" id="UP001153334">
    <property type="component" value="Unassembled WGS sequence"/>
</dbReference>
<protein>
    <submittedName>
        <fullName evidence="1">Uncharacterized protein</fullName>
    </submittedName>
</protein>
<sequence length="438" mass="47446">MCSILDQRTAIVGNRLFFSSGNYTFDDGALIHNTSSLYWLFLNKTIDVSGPIDLGIVGSIDLPSDSLTGGTSPVAGGAAGTFFYDHTTLYPYAGLVGPEADGINNALWAFNSTIDSWKLVQVEGGKISFGNNSEGVHASDSRTGASFYTGGWTMAYNGTNNGTVKFQSFNSDSPQWTFETAVNGIQGPNILKGAMVYVRKGKAGVLIAFGGYQTAYKGVEFAAWPWDRRPFSDIFIYDIFSNTWYQQTATGDLPDLRTEFCAGVSSAPDDSSFQITIHGGWDQLEGRAFNDVYVLSIPSFRWIKVDDSNNPDLLGSDQPGRNRHKCDVWNESQLIVSGGQITLGFGEVTSLSNACNKTYPPIKVLDTSTYVWRTEFDPSIEYSVPDIVTAVIGGNSSGGALRTSPSSGWASDDLVTIFEQTFNQLPKSYSKPSGKGGY</sequence>
<dbReference type="EMBL" id="JAPESX010000612">
    <property type="protein sequence ID" value="KAJ8120484.1"/>
    <property type="molecule type" value="Genomic_DNA"/>
</dbReference>
<proteinExistence type="predicted"/>
<accession>A0ACC2IZ91</accession>
<reference evidence="1" key="1">
    <citation type="submission" date="2022-11" db="EMBL/GenBank/DDBJ databases">
        <title>Genome Sequence of Nemania bipapillata.</title>
        <authorList>
            <person name="Buettner E."/>
        </authorList>
    </citation>
    <scope>NUCLEOTIDE SEQUENCE</scope>
    <source>
        <strain evidence="1">CP14</strain>
    </source>
</reference>
<keyword evidence="2" id="KW-1185">Reference proteome</keyword>
<evidence type="ECO:0000313" key="2">
    <source>
        <dbReference type="Proteomes" id="UP001153334"/>
    </source>
</evidence>
<organism evidence="1 2">
    <name type="scientific">Nemania bipapillata</name>
    <dbReference type="NCBI Taxonomy" id="110536"/>
    <lineage>
        <taxon>Eukaryota</taxon>
        <taxon>Fungi</taxon>
        <taxon>Dikarya</taxon>
        <taxon>Ascomycota</taxon>
        <taxon>Pezizomycotina</taxon>
        <taxon>Sordariomycetes</taxon>
        <taxon>Xylariomycetidae</taxon>
        <taxon>Xylariales</taxon>
        <taxon>Xylariaceae</taxon>
        <taxon>Nemania</taxon>
    </lineage>
</organism>
<evidence type="ECO:0000313" key="1">
    <source>
        <dbReference type="EMBL" id="KAJ8120484.1"/>
    </source>
</evidence>
<gene>
    <name evidence="1" type="ORF">ONZ43_g2818</name>
</gene>